<dbReference type="AlphaFoldDB" id="A0AAE0TUC7"/>
<sequence>MSTPRTFSSFICKSCRQRLLPSTRRHIQTTPLLRADPPSATDAAIASLASPNNRANTSEPRRGRGANNTPTPYDSSSSNNTNRSSFAPGNLFNLLDPEPTSSLVSDFASRNLNTTNPSNKPHRLHVYATKHNTHLTLVQPPTPASQTTSSVTSSTSASASDAKKMVDVLMSVSAGNIGFRKAGRGSYDAAYQLGAFLLKQVQERGIKVEKLEVVLRGFGAGREAVTKALLGSEGRYLRGRVVGVVDATRLKLGGPRSKKPRRLG</sequence>
<keyword evidence="3" id="KW-0687">Ribonucleoprotein</keyword>
<organism evidence="5 6">
    <name type="scientific">Recurvomyces mirabilis</name>
    <dbReference type="NCBI Taxonomy" id="574656"/>
    <lineage>
        <taxon>Eukaryota</taxon>
        <taxon>Fungi</taxon>
        <taxon>Dikarya</taxon>
        <taxon>Ascomycota</taxon>
        <taxon>Pezizomycotina</taxon>
        <taxon>Dothideomycetes</taxon>
        <taxon>Dothideomycetidae</taxon>
        <taxon>Mycosphaerellales</taxon>
        <taxon>Teratosphaeriaceae</taxon>
        <taxon>Recurvomyces</taxon>
    </lineage>
</organism>
<comment type="caution">
    <text evidence="5">The sequence shown here is derived from an EMBL/GenBank/DDBJ whole genome shotgun (WGS) entry which is preliminary data.</text>
</comment>
<dbReference type="GO" id="GO:0005840">
    <property type="term" value="C:ribosome"/>
    <property type="evidence" value="ECO:0007669"/>
    <property type="project" value="UniProtKB-KW"/>
</dbReference>
<feature type="compositionally biased region" description="Low complexity" evidence="4">
    <location>
        <begin position="75"/>
        <end position="85"/>
    </location>
</feature>
<reference evidence="5" key="1">
    <citation type="submission" date="2023-07" db="EMBL/GenBank/DDBJ databases">
        <title>Black Yeasts Isolated from many extreme environments.</title>
        <authorList>
            <person name="Coleine C."/>
            <person name="Stajich J.E."/>
            <person name="Selbmann L."/>
        </authorList>
    </citation>
    <scope>NUCLEOTIDE SEQUENCE</scope>
    <source>
        <strain evidence="5">CCFEE 5485</strain>
    </source>
</reference>
<comment type="similarity">
    <text evidence="1">Belongs to the universal ribosomal protein uS11 family.</text>
</comment>
<feature type="compositionally biased region" description="Low complexity" evidence="4">
    <location>
        <begin position="144"/>
        <end position="156"/>
    </location>
</feature>
<feature type="region of interest" description="Disordered" evidence="4">
    <location>
        <begin position="137"/>
        <end position="156"/>
    </location>
</feature>
<accession>A0AAE0TUC7</accession>
<evidence type="ECO:0000256" key="1">
    <source>
        <dbReference type="ARBA" id="ARBA00006194"/>
    </source>
</evidence>
<evidence type="ECO:0000256" key="4">
    <source>
        <dbReference type="SAM" id="MobiDB-lite"/>
    </source>
</evidence>
<evidence type="ECO:0008006" key="7">
    <source>
        <dbReference type="Google" id="ProtNLM"/>
    </source>
</evidence>
<keyword evidence="6" id="KW-1185">Reference proteome</keyword>
<name>A0AAE0TUC7_9PEZI</name>
<evidence type="ECO:0000313" key="6">
    <source>
        <dbReference type="Proteomes" id="UP001274830"/>
    </source>
</evidence>
<proteinExistence type="inferred from homology"/>
<dbReference type="InterPro" id="IPR036967">
    <property type="entry name" value="Ribosomal_uS11_sf"/>
</dbReference>
<gene>
    <name evidence="5" type="ORF">LTR78_007420</name>
</gene>
<dbReference type="Gene3D" id="3.30.420.80">
    <property type="entry name" value="Ribosomal protein S11"/>
    <property type="match status" value="1"/>
</dbReference>
<dbReference type="SUPFAM" id="SSF53137">
    <property type="entry name" value="Translational machinery components"/>
    <property type="match status" value="1"/>
</dbReference>
<dbReference type="PANTHER" id="PTHR11759">
    <property type="entry name" value="40S RIBOSOMAL PROTEIN S14/30S RIBOSOMAL PROTEIN S11"/>
    <property type="match status" value="1"/>
</dbReference>
<dbReference type="GO" id="GO:0006412">
    <property type="term" value="P:translation"/>
    <property type="evidence" value="ECO:0007669"/>
    <property type="project" value="InterPro"/>
</dbReference>
<feature type="region of interest" description="Disordered" evidence="4">
    <location>
        <begin position="47"/>
        <end position="93"/>
    </location>
</feature>
<evidence type="ECO:0000256" key="3">
    <source>
        <dbReference type="ARBA" id="ARBA00023274"/>
    </source>
</evidence>
<protein>
    <recommendedName>
        <fullName evidence="7">Translational machinery component</fullName>
    </recommendedName>
</protein>
<evidence type="ECO:0000313" key="5">
    <source>
        <dbReference type="EMBL" id="KAK3672608.1"/>
    </source>
</evidence>
<dbReference type="GO" id="GO:1990904">
    <property type="term" value="C:ribonucleoprotein complex"/>
    <property type="evidence" value="ECO:0007669"/>
    <property type="project" value="UniProtKB-KW"/>
</dbReference>
<evidence type="ECO:0000256" key="2">
    <source>
        <dbReference type="ARBA" id="ARBA00022980"/>
    </source>
</evidence>
<dbReference type="EMBL" id="JAUTXT010000031">
    <property type="protein sequence ID" value="KAK3672608.1"/>
    <property type="molecule type" value="Genomic_DNA"/>
</dbReference>
<feature type="compositionally biased region" description="Polar residues" evidence="4">
    <location>
        <begin position="49"/>
        <end position="58"/>
    </location>
</feature>
<dbReference type="GO" id="GO:0003735">
    <property type="term" value="F:structural constituent of ribosome"/>
    <property type="evidence" value="ECO:0007669"/>
    <property type="project" value="InterPro"/>
</dbReference>
<dbReference type="HAMAP" id="MF_01310">
    <property type="entry name" value="Ribosomal_uS11"/>
    <property type="match status" value="1"/>
</dbReference>
<keyword evidence="2" id="KW-0689">Ribosomal protein</keyword>
<dbReference type="Proteomes" id="UP001274830">
    <property type="component" value="Unassembled WGS sequence"/>
</dbReference>
<dbReference type="InterPro" id="IPR001971">
    <property type="entry name" value="Ribosomal_uS11"/>
</dbReference>